<evidence type="ECO:0000313" key="8">
    <source>
        <dbReference type="Proteomes" id="UP000355283"/>
    </source>
</evidence>
<comment type="caution">
    <text evidence="7">The sequence shown here is derived from an EMBL/GenBank/DDBJ whole genome shotgun (WGS) entry which is preliminary data.</text>
</comment>
<keyword evidence="3" id="KW-0326">Glycosidase</keyword>
<keyword evidence="1" id="KW-0378">Hydrolase</keyword>
<dbReference type="GO" id="GO:0004338">
    <property type="term" value="F:glucan exo-1,3-beta-glucosidase activity"/>
    <property type="evidence" value="ECO:0007669"/>
    <property type="project" value="UniProtKB-EC"/>
</dbReference>
<dbReference type="PANTHER" id="PTHR31297:SF34">
    <property type="entry name" value="GLUCAN 1,3-BETA-GLUCOSIDASE 2"/>
    <property type="match status" value="1"/>
</dbReference>
<dbReference type="InterPro" id="IPR017853">
    <property type="entry name" value="GH"/>
</dbReference>
<comment type="catalytic activity">
    <reaction evidence="5">
        <text>Successive hydrolysis of beta-D-glucose units from the non-reducing ends of (1-&gt;3)-beta-D-glucans, releasing alpha-glucose.</text>
        <dbReference type="EC" id="3.2.1.58"/>
    </reaction>
</comment>
<proteinExistence type="predicted"/>
<reference evidence="7 8" key="1">
    <citation type="submission" date="2019-01" db="EMBL/GenBank/DDBJ databases">
        <title>Nuclear Genome Assembly of the Microalgal Biofuel strain Nannochloropsis salina CCMP1776.</title>
        <authorList>
            <person name="Hovde B."/>
        </authorList>
    </citation>
    <scope>NUCLEOTIDE SEQUENCE [LARGE SCALE GENOMIC DNA]</scope>
    <source>
        <strain evidence="7 8">CCMP1776</strain>
    </source>
</reference>
<dbReference type="GO" id="GO:0009251">
    <property type="term" value="P:glucan catabolic process"/>
    <property type="evidence" value="ECO:0007669"/>
    <property type="project" value="TreeGrafter"/>
</dbReference>
<keyword evidence="4" id="KW-0961">Cell wall biogenesis/degradation</keyword>
<dbReference type="InterPro" id="IPR050386">
    <property type="entry name" value="Glycosyl_hydrolase_5"/>
</dbReference>
<evidence type="ECO:0000256" key="2">
    <source>
        <dbReference type="ARBA" id="ARBA00023180"/>
    </source>
</evidence>
<protein>
    <recommendedName>
        <fullName evidence="6">glucan 1,3-beta-glucosidase</fullName>
        <ecNumber evidence="6">3.2.1.58</ecNumber>
    </recommendedName>
</protein>
<dbReference type="GO" id="GO:0005576">
    <property type="term" value="C:extracellular region"/>
    <property type="evidence" value="ECO:0007669"/>
    <property type="project" value="TreeGrafter"/>
</dbReference>
<evidence type="ECO:0000313" key="7">
    <source>
        <dbReference type="EMBL" id="TFJ82927.1"/>
    </source>
</evidence>
<dbReference type="EC" id="3.2.1.58" evidence="6"/>
<dbReference type="SUPFAM" id="SSF51445">
    <property type="entry name" value="(Trans)glycosidases"/>
    <property type="match status" value="1"/>
</dbReference>
<dbReference type="GO" id="GO:0071555">
    <property type="term" value="P:cell wall organization"/>
    <property type="evidence" value="ECO:0007669"/>
    <property type="project" value="UniProtKB-KW"/>
</dbReference>
<name>A0A4D9CXM1_9STRA</name>
<dbReference type="Proteomes" id="UP000355283">
    <property type="component" value="Unassembled WGS sequence"/>
</dbReference>
<keyword evidence="2" id="KW-0325">Glycoprotein</keyword>
<evidence type="ECO:0000256" key="3">
    <source>
        <dbReference type="ARBA" id="ARBA00023295"/>
    </source>
</evidence>
<evidence type="ECO:0000256" key="6">
    <source>
        <dbReference type="ARBA" id="ARBA00038929"/>
    </source>
</evidence>
<dbReference type="EMBL" id="SDOX01000086">
    <property type="protein sequence ID" value="TFJ82927.1"/>
    <property type="molecule type" value="Genomic_DNA"/>
</dbReference>
<evidence type="ECO:0000256" key="5">
    <source>
        <dbReference type="ARBA" id="ARBA00036824"/>
    </source>
</evidence>
<organism evidence="7 8">
    <name type="scientific">Nannochloropsis salina CCMP1776</name>
    <dbReference type="NCBI Taxonomy" id="1027361"/>
    <lineage>
        <taxon>Eukaryota</taxon>
        <taxon>Sar</taxon>
        <taxon>Stramenopiles</taxon>
        <taxon>Ochrophyta</taxon>
        <taxon>Eustigmatophyceae</taxon>
        <taxon>Eustigmatales</taxon>
        <taxon>Monodopsidaceae</taxon>
        <taxon>Microchloropsis</taxon>
        <taxon>Microchloropsis salina</taxon>
    </lineage>
</organism>
<dbReference type="PANTHER" id="PTHR31297">
    <property type="entry name" value="GLUCAN ENDO-1,6-BETA-GLUCOSIDASE B"/>
    <property type="match status" value="1"/>
</dbReference>
<dbReference type="OrthoDB" id="62120at2759"/>
<gene>
    <name evidence="7" type="ORF">NSK_005752</name>
</gene>
<evidence type="ECO:0000256" key="1">
    <source>
        <dbReference type="ARBA" id="ARBA00022801"/>
    </source>
</evidence>
<dbReference type="Gene3D" id="3.20.20.80">
    <property type="entry name" value="Glycosidases"/>
    <property type="match status" value="1"/>
</dbReference>
<accession>A0A4D9CXM1</accession>
<dbReference type="AlphaFoldDB" id="A0A4D9CXM1"/>
<sequence>MPSFSTRVSVSSHHLYLCVIFVFASALRTTADQFLLRGDASSTKAVLERQKQWVGIDEYGKAAQKDASWPQDVPQYRGVNLGGWLVIESWMYPDWWKSTGVPFWKGEAQFNARLARVLLYHVIGDVRENAAVGGFFWSFKSLGRVNIQTFDQSDLEIDNSLNNLHSPWSYLSLLTDGIASPNLAKATVSC</sequence>
<evidence type="ECO:0000256" key="4">
    <source>
        <dbReference type="ARBA" id="ARBA00023316"/>
    </source>
</evidence>
<dbReference type="GO" id="GO:0009986">
    <property type="term" value="C:cell surface"/>
    <property type="evidence" value="ECO:0007669"/>
    <property type="project" value="TreeGrafter"/>
</dbReference>
<keyword evidence="8" id="KW-1185">Reference proteome</keyword>